<reference evidence="2" key="1">
    <citation type="submission" date="2002-02" db="EMBL/GenBank/DDBJ databases">
        <title>Comparative sequence analysis of homologous Wx1 regions in barley, maize, pearl millet, rice, sorghum and diploid wheat.</title>
        <authorList>
            <person name="Ma J."/>
            <person name="SanMiguel P.J."/>
            <person name="Dubcovsky J."/>
            <person name="Shiloff B.A."/>
            <person name="Rostoks N."/>
            <person name="Jiang Z."/>
            <person name="Busso C.S."/>
            <person name="Kleinhofs A."/>
            <person name="Devos K.M."/>
            <person name="Ramakrishna W."/>
            <person name="Bennetzen J.L."/>
        </authorList>
    </citation>
    <scope>NUCLEOTIDE SEQUENCE</scope>
</reference>
<evidence type="ECO:0000256" key="1">
    <source>
        <dbReference type="SAM" id="MobiDB-lite"/>
    </source>
</evidence>
<organism evidence="2">
    <name type="scientific">Triticum monococcum</name>
    <name type="common">Einkorn wheat</name>
    <name type="synonym">Crithodium monococcum</name>
    <dbReference type="NCBI Taxonomy" id="4568"/>
    <lineage>
        <taxon>Eukaryota</taxon>
        <taxon>Viridiplantae</taxon>
        <taxon>Streptophyta</taxon>
        <taxon>Embryophyta</taxon>
        <taxon>Tracheophyta</taxon>
        <taxon>Spermatophyta</taxon>
        <taxon>Magnoliopsida</taxon>
        <taxon>Liliopsida</taxon>
        <taxon>Poales</taxon>
        <taxon>Poaceae</taxon>
        <taxon>BOP clade</taxon>
        <taxon>Pooideae</taxon>
        <taxon>Triticodae</taxon>
        <taxon>Triticeae</taxon>
        <taxon>Triticinae</taxon>
        <taxon>Triticum</taxon>
    </lineage>
</organism>
<accession>Q5NKR0</accession>
<gene>
    <name evidence="2" type="primary">5K14.4</name>
</gene>
<evidence type="ECO:0000313" key="2">
    <source>
        <dbReference type="EMBL" id="AAQ06277.1"/>
    </source>
</evidence>
<feature type="compositionally biased region" description="Pro residues" evidence="1">
    <location>
        <begin position="81"/>
        <end position="92"/>
    </location>
</feature>
<protein>
    <submittedName>
        <fullName evidence="2">Uncharacterized protein 5K14.4</fullName>
    </submittedName>
</protein>
<dbReference type="AlphaFoldDB" id="Q5NKR0"/>
<sequence length="140" mass="15666">MEDEGNEVVEEIAKKIVSDMHYEARVDAVVKSDRRCRRRDHQALHCLRHRSEGSMHATAAKPAIADRRHRSKGQPLRLQPWAPPVTGPPAAPSRPSKDGPASRRLLQILDRTRHHTPWGPPHPGDARERRSLATAVGPQA</sequence>
<name>Q5NKR0_TRIMO</name>
<dbReference type="EMBL" id="AF488415">
    <property type="protein sequence ID" value="AAQ06277.1"/>
    <property type="molecule type" value="Genomic_DNA"/>
</dbReference>
<feature type="region of interest" description="Disordered" evidence="1">
    <location>
        <begin position="49"/>
        <end position="140"/>
    </location>
</feature>
<proteinExistence type="predicted"/>